<reference evidence="1 2" key="1">
    <citation type="submission" date="2019-03" db="EMBL/GenBank/DDBJ databases">
        <title>Single cell metagenomics reveals metabolic interactions within the superorganism composed of flagellate Streblomastix strix and complex community of Bacteroidetes bacteria on its surface.</title>
        <authorList>
            <person name="Treitli S.C."/>
            <person name="Kolisko M."/>
            <person name="Husnik F."/>
            <person name="Keeling P."/>
            <person name="Hampl V."/>
        </authorList>
    </citation>
    <scope>NUCLEOTIDE SEQUENCE [LARGE SCALE GENOMIC DNA]</scope>
    <source>
        <strain evidence="1">ST1C</strain>
    </source>
</reference>
<accession>A0A5J4VKU3</accession>
<evidence type="ECO:0000313" key="1">
    <source>
        <dbReference type="EMBL" id="KAA6383218.1"/>
    </source>
</evidence>
<name>A0A5J4VKU3_9EUKA</name>
<comment type="caution">
    <text evidence="1">The sequence shown here is derived from an EMBL/GenBank/DDBJ whole genome shotgun (WGS) entry which is preliminary data.</text>
</comment>
<dbReference type="AlphaFoldDB" id="A0A5J4VKU3"/>
<organism evidence="1 2">
    <name type="scientific">Streblomastix strix</name>
    <dbReference type="NCBI Taxonomy" id="222440"/>
    <lineage>
        <taxon>Eukaryota</taxon>
        <taxon>Metamonada</taxon>
        <taxon>Preaxostyla</taxon>
        <taxon>Oxymonadida</taxon>
        <taxon>Streblomastigidae</taxon>
        <taxon>Streblomastix</taxon>
    </lineage>
</organism>
<proteinExistence type="predicted"/>
<evidence type="ECO:0008006" key="3">
    <source>
        <dbReference type="Google" id="ProtNLM"/>
    </source>
</evidence>
<dbReference type="Proteomes" id="UP000324800">
    <property type="component" value="Unassembled WGS sequence"/>
</dbReference>
<evidence type="ECO:0000313" key="2">
    <source>
        <dbReference type="Proteomes" id="UP000324800"/>
    </source>
</evidence>
<dbReference type="EMBL" id="SNRW01006364">
    <property type="protein sequence ID" value="KAA6383218.1"/>
    <property type="molecule type" value="Genomic_DNA"/>
</dbReference>
<gene>
    <name evidence="1" type="ORF">EZS28_021254</name>
</gene>
<sequence>MSTSRNLKVQNRNPLEVSVSYFGSMNLIEVHTNSNATINDIKKLCIERIDASKYTLLKGIKNGDVLTLVENQFITHHIAQLEHDFHQHQQELAKQIKDDSEDIFQMSNPIGRNLPSGIDQLIESGKEIEFDFNNEQYQSLNAHEKIKAAFQEMCKVGNEYTHNKTVPNLETRN</sequence>
<protein>
    <recommendedName>
        <fullName evidence="3">Ubiquitin-like domain-containing protein</fullName>
    </recommendedName>
</protein>